<evidence type="ECO:0000313" key="2">
    <source>
        <dbReference type="Proteomes" id="UP000502004"/>
    </source>
</evidence>
<accession>A0AAE6YIQ3</accession>
<protein>
    <submittedName>
        <fullName evidence="1">Uncharacterized protein</fullName>
    </submittedName>
</protein>
<dbReference type="EMBL" id="CP038241">
    <property type="protein sequence ID" value="QIV96413.1"/>
    <property type="molecule type" value="Genomic_DNA"/>
</dbReference>
<name>A0AAE6YIQ3_9GAMM</name>
<evidence type="ECO:0000313" key="1">
    <source>
        <dbReference type="EMBL" id="QIV96413.1"/>
    </source>
</evidence>
<gene>
    <name evidence="1" type="ORF">E4K63_06060</name>
</gene>
<dbReference type="KEGG" id="aii:E4K63_06060"/>
<dbReference type="AlphaFoldDB" id="A0AAE6YIQ3"/>
<proteinExistence type="predicted"/>
<sequence length="353" mass="40524">MNILLATFKERKICVIEGYIFYLSSGKNSAKAGFTNTWVPIRGLEESGIGSFVKPYVPRRSSSNSEIIKLVMGDDFFGYYENKIGAEYEDFPDELLKEQFCRLGNIKTACISLKIGGGFWNYKDFSECSSSTAEIIRAYLETSKYYDLNDLGYNFVNTGKIFKSYKEALDWLIVEQNAIFYGNKFPSSEEILENEKKQKQGFINTRRDNFYNEEFYNEDNEKKQKQGFINTRRGNFYNEGDYNDECLTPTFPGLNEQWYKEQQTRTKAATKIQSIYRGQATRSAMQMEKMRISKGVKAIEKSDAKFYLNKQKGGITVGREHNAKLHPICVYCKGAGFIGQNIKCTCCNGSGYI</sequence>
<organism evidence="1 2">
    <name type="scientific">Allofrancisella inopinata</name>
    <dbReference type="NCBI Taxonomy" id="1085647"/>
    <lineage>
        <taxon>Bacteria</taxon>
        <taxon>Pseudomonadati</taxon>
        <taxon>Pseudomonadota</taxon>
        <taxon>Gammaproteobacteria</taxon>
        <taxon>Thiotrichales</taxon>
        <taxon>Francisellaceae</taxon>
        <taxon>Allofrancisella</taxon>
    </lineage>
</organism>
<reference evidence="1 2" key="1">
    <citation type="submission" date="2019-03" db="EMBL/GenBank/DDBJ databases">
        <title>Complete Genome Sequence of Allofrancisella inopinata Strain SYSU YG23 Isolated from Water-Cooling Systems in China.</title>
        <authorList>
            <person name="Ohrman C."/>
            <person name="Uneklint I."/>
            <person name="Sjodin A."/>
        </authorList>
    </citation>
    <scope>NUCLEOTIDE SEQUENCE [LARGE SCALE GENOMIC DNA]</scope>
    <source>
        <strain evidence="1 2">SYSU YG23</strain>
    </source>
</reference>
<dbReference type="CDD" id="cd23767">
    <property type="entry name" value="IQCD"/>
    <property type="match status" value="1"/>
</dbReference>
<dbReference type="Proteomes" id="UP000502004">
    <property type="component" value="Chromosome"/>
</dbReference>
<keyword evidence="2" id="KW-1185">Reference proteome</keyword>
<dbReference type="PROSITE" id="PS50096">
    <property type="entry name" value="IQ"/>
    <property type="match status" value="1"/>
</dbReference>
<dbReference type="RefSeq" id="WP_133941080.1">
    <property type="nucleotide sequence ID" value="NZ_CP038241.1"/>
</dbReference>